<dbReference type="AlphaFoldDB" id="A0A0F8ZJA3"/>
<evidence type="ECO:0000313" key="2">
    <source>
        <dbReference type="EMBL" id="KKK60041.1"/>
    </source>
</evidence>
<reference evidence="2" key="1">
    <citation type="journal article" date="2015" name="Nature">
        <title>Complex archaea that bridge the gap between prokaryotes and eukaryotes.</title>
        <authorList>
            <person name="Spang A."/>
            <person name="Saw J.H."/>
            <person name="Jorgensen S.L."/>
            <person name="Zaremba-Niedzwiedzka K."/>
            <person name="Martijn J."/>
            <person name="Lind A.E."/>
            <person name="van Eijk R."/>
            <person name="Schleper C."/>
            <person name="Guy L."/>
            <person name="Ettema T.J."/>
        </authorList>
    </citation>
    <scope>NUCLEOTIDE SEQUENCE</scope>
</reference>
<organism evidence="2">
    <name type="scientific">marine sediment metagenome</name>
    <dbReference type="NCBI Taxonomy" id="412755"/>
    <lineage>
        <taxon>unclassified sequences</taxon>
        <taxon>metagenomes</taxon>
        <taxon>ecological metagenomes</taxon>
    </lineage>
</organism>
<feature type="region of interest" description="Disordered" evidence="1">
    <location>
        <begin position="1"/>
        <end position="24"/>
    </location>
</feature>
<proteinExistence type="predicted"/>
<feature type="compositionally biased region" description="Polar residues" evidence="1">
    <location>
        <begin position="1"/>
        <end position="12"/>
    </location>
</feature>
<protein>
    <submittedName>
        <fullName evidence="2">Uncharacterized protein</fullName>
    </submittedName>
</protein>
<accession>A0A0F8ZJA3</accession>
<comment type="caution">
    <text evidence="2">The sequence shown here is derived from an EMBL/GenBank/DDBJ whole genome shotgun (WGS) entry which is preliminary data.</text>
</comment>
<evidence type="ECO:0000256" key="1">
    <source>
        <dbReference type="SAM" id="MobiDB-lite"/>
    </source>
</evidence>
<sequence length="79" mass="9004">MVKQIPSNRTLGSGSGEMGQETNVDYLRRHAEEWEPPLGKGHLHLISKMDVHWRVVDRGSSVCSEPGRCHLITIRRRSQ</sequence>
<dbReference type="EMBL" id="LAZR01063167">
    <property type="protein sequence ID" value="KKK60041.1"/>
    <property type="molecule type" value="Genomic_DNA"/>
</dbReference>
<name>A0A0F8ZJA3_9ZZZZ</name>
<gene>
    <name evidence="2" type="ORF">LCGC14_3028330</name>
</gene>